<proteinExistence type="predicted"/>
<sequence length="64" mass="7528">MTRPRQPKQNGRDGIQLMAAFYHPASPKHLAELLEVEMLRCCWIGQFWLGEGNLKWREKGNLYL</sequence>
<gene>
    <name evidence="1" type="ORF">AVDCRST_MAG86-2671</name>
</gene>
<dbReference type="EMBL" id="CADCWP010000238">
    <property type="protein sequence ID" value="CAA9580034.1"/>
    <property type="molecule type" value="Genomic_DNA"/>
</dbReference>
<accession>A0A6J4VM60</accession>
<evidence type="ECO:0000313" key="1">
    <source>
        <dbReference type="EMBL" id="CAA9580034.1"/>
    </source>
</evidence>
<dbReference type="AlphaFoldDB" id="A0A6J4VM60"/>
<name>A0A6J4VM60_9DEIN</name>
<protein>
    <submittedName>
        <fullName evidence="1">Uncharacterized protein</fullName>
    </submittedName>
</protein>
<reference evidence="1" key="1">
    <citation type="submission" date="2020-02" db="EMBL/GenBank/DDBJ databases">
        <authorList>
            <person name="Meier V. D."/>
        </authorList>
    </citation>
    <scope>NUCLEOTIDE SEQUENCE</scope>
    <source>
        <strain evidence="1">AVDCRST_MAG86</strain>
    </source>
</reference>
<organism evidence="1">
    <name type="scientific">uncultured Truepera sp</name>
    <dbReference type="NCBI Taxonomy" id="543023"/>
    <lineage>
        <taxon>Bacteria</taxon>
        <taxon>Thermotogati</taxon>
        <taxon>Deinococcota</taxon>
        <taxon>Deinococci</taxon>
        <taxon>Trueperales</taxon>
        <taxon>Trueperaceae</taxon>
        <taxon>Truepera</taxon>
        <taxon>environmental samples</taxon>
    </lineage>
</organism>